<feature type="non-terminal residue" evidence="3">
    <location>
        <position position="1"/>
    </location>
</feature>
<dbReference type="AlphaFoldDB" id="A0AAP2E3T3"/>
<protein>
    <submittedName>
        <fullName evidence="3">DUF5126 domain-containing protein</fullName>
    </submittedName>
</protein>
<reference evidence="3 4" key="1">
    <citation type="submission" date="2021-05" db="EMBL/GenBank/DDBJ databases">
        <title>A Polyphasic approach of four new species of the genus Ohtaekwangia: Ohtaekwangia histidinii sp. nov., Ohtaekwangia cretensis sp. nov., Ohtaekwangia indiensis sp. nov., Ohtaekwangia reichenbachii sp. nov. from diverse environment.</title>
        <authorList>
            <person name="Octaviana S."/>
        </authorList>
    </citation>
    <scope>NUCLEOTIDE SEQUENCE [LARGE SCALE GENOMIC DNA]</scope>
    <source>
        <strain evidence="3 4">PWU5</strain>
    </source>
</reference>
<accession>A0AAP2E3T3</accession>
<sequence length="143" mass="16013">IPRSFGIYITDEFGNVSDTLRQELTPLFEQVLDKQKFFVYRLPSDGAIAYGWDLPYLWDNKVDGYSSGWHTAPGGPLPIVCTFGIGGAFQLSRFVLYERTSEFTYSHGNPRTFTLWGSSVDSPQDAELPRYSAGGTVVGDWIN</sequence>
<evidence type="ECO:0000259" key="2">
    <source>
        <dbReference type="Pfam" id="PF17166"/>
    </source>
</evidence>
<feature type="domain" description="DUF5000" evidence="1">
    <location>
        <begin position="58"/>
        <end position="141"/>
    </location>
</feature>
<comment type="caution">
    <text evidence="3">The sequence shown here is derived from an EMBL/GenBank/DDBJ whole genome shotgun (WGS) entry which is preliminary data.</text>
</comment>
<dbReference type="EMBL" id="JAHESE010000129">
    <property type="protein sequence ID" value="MBT1712531.1"/>
    <property type="molecule type" value="Genomic_DNA"/>
</dbReference>
<dbReference type="Pfam" id="PF17166">
    <property type="entry name" value="DUF5126"/>
    <property type="match status" value="1"/>
</dbReference>
<dbReference type="InterPro" id="IPR032164">
    <property type="entry name" value="DUF5000"/>
</dbReference>
<keyword evidence="4" id="KW-1185">Reference proteome</keyword>
<evidence type="ECO:0000259" key="1">
    <source>
        <dbReference type="Pfam" id="PF16391"/>
    </source>
</evidence>
<dbReference type="RefSeq" id="WP_254088084.1">
    <property type="nucleotide sequence ID" value="NZ_JAHESE010000129.1"/>
</dbReference>
<evidence type="ECO:0000313" key="4">
    <source>
        <dbReference type="Proteomes" id="UP001319080"/>
    </source>
</evidence>
<evidence type="ECO:0000313" key="3">
    <source>
        <dbReference type="EMBL" id="MBT1712531.1"/>
    </source>
</evidence>
<dbReference type="Proteomes" id="UP001319080">
    <property type="component" value="Unassembled WGS sequence"/>
</dbReference>
<dbReference type="InterPro" id="IPR033431">
    <property type="entry name" value="DUF5126"/>
</dbReference>
<gene>
    <name evidence="3" type="ORF">KK062_30125</name>
</gene>
<feature type="non-terminal residue" evidence="3">
    <location>
        <position position="143"/>
    </location>
</feature>
<dbReference type="Pfam" id="PF16391">
    <property type="entry name" value="DUF5000"/>
    <property type="match status" value="1"/>
</dbReference>
<organism evidence="3 4">
    <name type="scientific">Dawidia cretensis</name>
    <dbReference type="NCBI Taxonomy" id="2782350"/>
    <lineage>
        <taxon>Bacteria</taxon>
        <taxon>Pseudomonadati</taxon>
        <taxon>Bacteroidota</taxon>
        <taxon>Cytophagia</taxon>
        <taxon>Cytophagales</taxon>
        <taxon>Chryseotaleaceae</taxon>
        <taxon>Dawidia</taxon>
    </lineage>
</organism>
<name>A0AAP2E3T3_9BACT</name>
<feature type="domain" description="DUF5126" evidence="2">
    <location>
        <begin position="2"/>
        <end position="35"/>
    </location>
</feature>
<proteinExistence type="predicted"/>